<reference evidence="2" key="1">
    <citation type="journal article" date="2014" name="Int. J. Syst. Evol. Microbiol.">
        <title>Complete genome sequence of Corynebacterium casei LMG S-19264T (=DSM 44701T), isolated from a smear-ripened cheese.</title>
        <authorList>
            <consortium name="US DOE Joint Genome Institute (JGI-PGF)"/>
            <person name="Walter F."/>
            <person name="Albersmeier A."/>
            <person name="Kalinowski J."/>
            <person name="Ruckert C."/>
        </authorList>
    </citation>
    <scope>NUCLEOTIDE SEQUENCE</scope>
    <source>
        <strain evidence="2">CGMCC 1.12921</strain>
    </source>
</reference>
<dbReference type="AlphaFoldDB" id="A0A8J2Y421"/>
<dbReference type="GO" id="GO:0016747">
    <property type="term" value="F:acyltransferase activity, transferring groups other than amino-acyl groups"/>
    <property type="evidence" value="ECO:0007669"/>
    <property type="project" value="InterPro"/>
</dbReference>
<dbReference type="RefSeq" id="WP_188158333.1">
    <property type="nucleotide sequence ID" value="NZ_BMGH01000001.1"/>
</dbReference>
<proteinExistence type="predicted"/>
<gene>
    <name evidence="2" type="ORF">GCM10011342_22460</name>
</gene>
<protein>
    <submittedName>
        <fullName evidence="2">N-acetyltransferase</fullName>
    </submittedName>
</protein>
<dbReference type="SUPFAM" id="SSF55729">
    <property type="entry name" value="Acyl-CoA N-acyltransferases (Nat)"/>
    <property type="match status" value="1"/>
</dbReference>
<sequence length="176" mass="19571">MPHTIRTERLLLRQPVARDAGAFTRHCNDLRVTRMTARWPARFTEDFARARLVRAASWDPARDVLFSILFRGDCIGVIGLHAETEGTGRLGYMIGLSVSGQGLMTEAVNAVCRYGFAVMGLKAITADHYLDNPASGRVLQKAGFDCMGYDPPVWSQARGRADPGTKYALTRERLKR</sequence>
<evidence type="ECO:0000313" key="2">
    <source>
        <dbReference type="EMBL" id="GGD13211.1"/>
    </source>
</evidence>
<feature type="domain" description="N-acetyltransferase" evidence="1">
    <location>
        <begin position="9"/>
        <end position="144"/>
    </location>
</feature>
<dbReference type="InterPro" id="IPR000182">
    <property type="entry name" value="GNAT_dom"/>
</dbReference>
<reference evidence="2" key="2">
    <citation type="submission" date="2020-09" db="EMBL/GenBank/DDBJ databases">
        <authorList>
            <person name="Sun Q."/>
            <person name="Zhou Y."/>
        </authorList>
    </citation>
    <scope>NUCLEOTIDE SEQUENCE</scope>
    <source>
        <strain evidence="2">CGMCC 1.12921</strain>
    </source>
</reference>
<dbReference type="Gene3D" id="3.40.630.30">
    <property type="match status" value="1"/>
</dbReference>
<dbReference type="PANTHER" id="PTHR43792">
    <property type="entry name" value="GNAT FAMILY, PUTATIVE (AFU_ORTHOLOGUE AFUA_3G00765)-RELATED-RELATED"/>
    <property type="match status" value="1"/>
</dbReference>
<dbReference type="InterPro" id="IPR016181">
    <property type="entry name" value="Acyl_CoA_acyltransferase"/>
</dbReference>
<dbReference type="Pfam" id="PF13302">
    <property type="entry name" value="Acetyltransf_3"/>
    <property type="match status" value="1"/>
</dbReference>
<keyword evidence="3" id="KW-1185">Reference proteome</keyword>
<accession>A0A8J2Y421</accession>
<evidence type="ECO:0000313" key="3">
    <source>
        <dbReference type="Proteomes" id="UP000613582"/>
    </source>
</evidence>
<dbReference type="EMBL" id="BMGH01000001">
    <property type="protein sequence ID" value="GGD13211.1"/>
    <property type="molecule type" value="Genomic_DNA"/>
</dbReference>
<organism evidence="2 3">
    <name type="scientific">Aquisalinus flavus</name>
    <dbReference type="NCBI Taxonomy" id="1526572"/>
    <lineage>
        <taxon>Bacteria</taxon>
        <taxon>Pseudomonadati</taxon>
        <taxon>Pseudomonadota</taxon>
        <taxon>Alphaproteobacteria</taxon>
        <taxon>Parvularculales</taxon>
        <taxon>Parvularculaceae</taxon>
        <taxon>Aquisalinus</taxon>
    </lineage>
</organism>
<dbReference type="InterPro" id="IPR051531">
    <property type="entry name" value="N-acetyltransferase"/>
</dbReference>
<name>A0A8J2Y421_9PROT</name>
<dbReference type="Proteomes" id="UP000613582">
    <property type="component" value="Unassembled WGS sequence"/>
</dbReference>
<evidence type="ECO:0000259" key="1">
    <source>
        <dbReference type="Pfam" id="PF13302"/>
    </source>
</evidence>
<comment type="caution">
    <text evidence="2">The sequence shown here is derived from an EMBL/GenBank/DDBJ whole genome shotgun (WGS) entry which is preliminary data.</text>
</comment>